<feature type="region of interest" description="Disordered" evidence="1">
    <location>
        <begin position="646"/>
        <end position="668"/>
    </location>
</feature>
<evidence type="ECO:0000313" key="3">
    <source>
        <dbReference type="EMBL" id="GBP66731.1"/>
    </source>
</evidence>
<organism evidence="3 4">
    <name type="scientific">Eumeta variegata</name>
    <name type="common">Bagworm moth</name>
    <name type="synonym">Eumeta japonica</name>
    <dbReference type="NCBI Taxonomy" id="151549"/>
    <lineage>
        <taxon>Eukaryota</taxon>
        <taxon>Metazoa</taxon>
        <taxon>Ecdysozoa</taxon>
        <taxon>Arthropoda</taxon>
        <taxon>Hexapoda</taxon>
        <taxon>Insecta</taxon>
        <taxon>Pterygota</taxon>
        <taxon>Neoptera</taxon>
        <taxon>Endopterygota</taxon>
        <taxon>Lepidoptera</taxon>
        <taxon>Glossata</taxon>
        <taxon>Ditrysia</taxon>
        <taxon>Tineoidea</taxon>
        <taxon>Psychidae</taxon>
        <taxon>Oiketicinae</taxon>
        <taxon>Eumeta</taxon>
    </lineage>
</organism>
<comment type="caution">
    <text evidence="3">The sequence shown here is derived from an EMBL/GenBank/DDBJ whole genome shotgun (WGS) entry which is preliminary data.</text>
</comment>
<feature type="region of interest" description="Disordered" evidence="1">
    <location>
        <begin position="280"/>
        <end position="300"/>
    </location>
</feature>
<protein>
    <recommendedName>
        <fullName evidence="2">C2H2-type domain-containing protein</fullName>
    </recommendedName>
</protein>
<feature type="domain" description="C2H2-type" evidence="2">
    <location>
        <begin position="578"/>
        <end position="600"/>
    </location>
</feature>
<dbReference type="STRING" id="151549.A0A4C1XS71"/>
<dbReference type="PROSITE" id="PS00028">
    <property type="entry name" value="ZINC_FINGER_C2H2_1"/>
    <property type="match status" value="1"/>
</dbReference>
<proteinExistence type="predicted"/>
<evidence type="ECO:0000256" key="1">
    <source>
        <dbReference type="SAM" id="MobiDB-lite"/>
    </source>
</evidence>
<dbReference type="OrthoDB" id="654211at2759"/>
<gene>
    <name evidence="3" type="ORF">EVAR_50110_1</name>
</gene>
<name>A0A4C1XS71_EUMVA</name>
<feature type="compositionally biased region" description="Basic and acidic residues" evidence="1">
    <location>
        <begin position="653"/>
        <end position="668"/>
    </location>
</feature>
<dbReference type="Proteomes" id="UP000299102">
    <property type="component" value="Unassembled WGS sequence"/>
</dbReference>
<keyword evidence="4" id="KW-1185">Reference proteome</keyword>
<dbReference type="EMBL" id="BGZK01000965">
    <property type="protein sequence ID" value="GBP66731.1"/>
    <property type="molecule type" value="Genomic_DNA"/>
</dbReference>
<dbReference type="InterPro" id="IPR013087">
    <property type="entry name" value="Znf_C2H2_type"/>
</dbReference>
<dbReference type="AlphaFoldDB" id="A0A4C1XS71"/>
<evidence type="ECO:0000259" key="2">
    <source>
        <dbReference type="PROSITE" id="PS00028"/>
    </source>
</evidence>
<accession>A0A4C1XS71</accession>
<feature type="compositionally biased region" description="Basic and acidic residues" evidence="1">
    <location>
        <begin position="288"/>
        <end position="300"/>
    </location>
</feature>
<evidence type="ECO:0000313" key="4">
    <source>
        <dbReference type="Proteomes" id="UP000299102"/>
    </source>
</evidence>
<reference evidence="3 4" key="1">
    <citation type="journal article" date="2019" name="Commun. Biol.">
        <title>The bagworm genome reveals a unique fibroin gene that provides high tensile strength.</title>
        <authorList>
            <person name="Kono N."/>
            <person name="Nakamura H."/>
            <person name="Ohtoshi R."/>
            <person name="Tomita M."/>
            <person name="Numata K."/>
            <person name="Arakawa K."/>
        </authorList>
    </citation>
    <scope>NUCLEOTIDE SEQUENCE [LARGE SCALE GENOMIC DNA]</scope>
</reference>
<sequence>MKVDRCVRPLSLFYSDASADVVEERSLSALSLARSAQAERDNESCFFVRTAGIHRFIRPGMGEVKRFPLMVCTKNATGEDVKLPIYIEPEDDFGTLLRKAKTLLGYDIDINSITQFRPASLQENVYEFLKNTETVVDDAERDIDSMLGPNDSAADGLLYILDDGTQIKSSQIQFDNEDPLVDVTAEEIPFVKYADENGDDRLDALPAGPQDTIYVNINGSPVSGVGCGSSKRSFVSTLPFKTVPNSGIDFVSQFSRYLEVKMNRVESDDRQRTLTDLNVGDSMTNVNDADHKEEKKKDQFSLTREEVLNMLKDSPLACAPYDDDQLDVNAKRRHVRKTDPTRPVYKKMDSNKIAPYVGADADSSNKQGHNCFICGKFIDKSVEKLYLFDREDQKIHKSSPQRRMLPQLKIICEECLDLNFKPRRMRSPNRSLDSDEFLVIRNNQQYVFKKIRDVGGSVRNPNTVSGGFVSTNDAKTIIEKIESEIMKQAVKDKDGKADFVKFEMGSDGEIIAKPLDGINSKDDTTNDVKIDRDNGSSDVEIVNSSQDNVLDDIDEADEQVKQFLGKYRVYIGDAEMKCRFCELPFDEIQEVISHAPRHRHDMEDGAVFPCPLCDYGNFIVTHTIGYSENKWLRAHLLAAHKVIEPEPSIDQQKQTREAKRSATAPDRK</sequence>